<evidence type="ECO:0000313" key="6">
    <source>
        <dbReference type="Proteomes" id="UP001479290"/>
    </source>
</evidence>
<protein>
    <recommendedName>
        <fullName evidence="4">C-type lectin domain-containing protein</fullName>
    </recommendedName>
</protein>
<name>A0AAW2AZA3_CULAL</name>
<dbReference type="SUPFAM" id="SSF56436">
    <property type="entry name" value="C-type lectin-like"/>
    <property type="match status" value="1"/>
</dbReference>
<sequence>MLDFPEKWVQNKGRFYVFSTDTMDWNSSRERCQVLGGDLVIINSMEEQKLLANQIRSIGAETLYWIGLTDSRTEGVWLWVDETKNHLRQYDTFLCIFTVYLFIYLFVSFWALPPDDYKSADNPLGEDCVILNGRMSEPKWGDVFCSRKERSICEIPCSE</sequence>
<keyword evidence="6" id="KW-1185">Reference proteome</keyword>
<dbReference type="InterPro" id="IPR001304">
    <property type="entry name" value="C-type_lectin-like"/>
</dbReference>
<evidence type="ECO:0000313" key="5">
    <source>
        <dbReference type="EMBL" id="KAK9977884.1"/>
    </source>
</evidence>
<evidence type="ECO:0000256" key="1">
    <source>
        <dbReference type="ARBA" id="ARBA00004401"/>
    </source>
</evidence>
<dbReference type="PANTHER" id="PTHR45710:SF26">
    <property type="entry name" value="RH26557P"/>
    <property type="match status" value="1"/>
</dbReference>
<evidence type="ECO:0000256" key="3">
    <source>
        <dbReference type="SAM" id="Phobius"/>
    </source>
</evidence>
<organism evidence="5 6">
    <name type="scientific">Culter alburnus</name>
    <name type="common">Topmouth culter</name>
    <dbReference type="NCBI Taxonomy" id="194366"/>
    <lineage>
        <taxon>Eukaryota</taxon>
        <taxon>Metazoa</taxon>
        <taxon>Chordata</taxon>
        <taxon>Craniata</taxon>
        <taxon>Vertebrata</taxon>
        <taxon>Euteleostomi</taxon>
        <taxon>Actinopterygii</taxon>
        <taxon>Neopterygii</taxon>
        <taxon>Teleostei</taxon>
        <taxon>Ostariophysi</taxon>
        <taxon>Cypriniformes</taxon>
        <taxon>Xenocyprididae</taxon>
        <taxon>Xenocypridinae</taxon>
        <taxon>Culter</taxon>
    </lineage>
</organism>
<keyword evidence="3" id="KW-0472">Membrane</keyword>
<dbReference type="SMART" id="SM00034">
    <property type="entry name" value="CLECT"/>
    <property type="match status" value="1"/>
</dbReference>
<keyword evidence="2" id="KW-1015">Disulfide bond</keyword>
<keyword evidence="3" id="KW-0812">Transmembrane</keyword>
<dbReference type="EMBL" id="JAWDJR010000003">
    <property type="protein sequence ID" value="KAK9977884.1"/>
    <property type="molecule type" value="Genomic_DNA"/>
</dbReference>
<evidence type="ECO:0000256" key="2">
    <source>
        <dbReference type="ARBA" id="ARBA00023157"/>
    </source>
</evidence>
<dbReference type="InterPro" id="IPR016186">
    <property type="entry name" value="C-type_lectin-like/link_sf"/>
</dbReference>
<dbReference type="AlphaFoldDB" id="A0AAW2AZA3"/>
<reference evidence="5 6" key="1">
    <citation type="submission" date="2024-05" db="EMBL/GenBank/DDBJ databases">
        <title>A high-quality chromosomal-level genome assembly of Topmouth culter (Culter alburnus).</title>
        <authorList>
            <person name="Zhao H."/>
        </authorList>
    </citation>
    <scope>NUCLEOTIDE SEQUENCE [LARGE SCALE GENOMIC DNA]</scope>
    <source>
        <strain evidence="5">CATC2023</strain>
        <tissue evidence="5">Muscle</tissue>
    </source>
</reference>
<keyword evidence="3" id="KW-1133">Transmembrane helix</keyword>
<dbReference type="PROSITE" id="PS00615">
    <property type="entry name" value="C_TYPE_LECTIN_1"/>
    <property type="match status" value="1"/>
</dbReference>
<dbReference type="PANTHER" id="PTHR45710">
    <property type="entry name" value="C-TYPE LECTIN DOMAIN-CONTAINING PROTEIN 180"/>
    <property type="match status" value="1"/>
</dbReference>
<dbReference type="Gene3D" id="3.10.100.10">
    <property type="entry name" value="Mannose-Binding Protein A, subunit A"/>
    <property type="match status" value="1"/>
</dbReference>
<dbReference type="InterPro" id="IPR016187">
    <property type="entry name" value="CTDL_fold"/>
</dbReference>
<dbReference type="Pfam" id="PF00059">
    <property type="entry name" value="Lectin_C"/>
    <property type="match status" value="1"/>
</dbReference>
<comment type="subcellular location">
    <subcellularLocation>
        <location evidence="1">Cell membrane</location>
        <topology evidence="1">Single-pass type II membrane protein</topology>
    </subcellularLocation>
</comment>
<dbReference type="InterPro" id="IPR050828">
    <property type="entry name" value="C-type_lectin/matrix_domain"/>
</dbReference>
<evidence type="ECO:0000259" key="4">
    <source>
        <dbReference type="PROSITE" id="PS50041"/>
    </source>
</evidence>
<accession>A0AAW2AZA3</accession>
<feature type="transmembrane region" description="Helical" evidence="3">
    <location>
        <begin position="93"/>
        <end position="112"/>
    </location>
</feature>
<feature type="domain" description="C-type lectin" evidence="4">
    <location>
        <begin position="11"/>
        <end position="154"/>
    </location>
</feature>
<comment type="caution">
    <text evidence="5">The sequence shown here is derived from an EMBL/GenBank/DDBJ whole genome shotgun (WGS) entry which is preliminary data.</text>
</comment>
<dbReference type="Proteomes" id="UP001479290">
    <property type="component" value="Unassembled WGS sequence"/>
</dbReference>
<dbReference type="GO" id="GO:0005886">
    <property type="term" value="C:plasma membrane"/>
    <property type="evidence" value="ECO:0007669"/>
    <property type="project" value="UniProtKB-SubCell"/>
</dbReference>
<proteinExistence type="predicted"/>
<dbReference type="PROSITE" id="PS50041">
    <property type="entry name" value="C_TYPE_LECTIN_2"/>
    <property type="match status" value="1"/>
</dbReference>
<gene>
    <name evidence="5" type="ORF">ABG768_019668</name>
</gene>
<dbReference type="InterPro" id="IPR018378">
    <property type="entry name" value="C-type_lectin_CS"/>
</dbReference>